<name>A0ABU9KXB8_9FLAO</name>
<evidence type="ECO:0000259" key="1">
    <source>
        <dbReference type="Pfam" id="PF11074"/>
    </source>
</evidence>
<feature type="domain" description="DUF2779" evidence="1">
    <location>
        <begin position="382"/>
        <end position="528"/>
    </location>
</feature>
<dbReference type="RefSeq" id="WP_342158496.1">
    <property type="nucleotide sequence ID" value="NZ_JBCDNA010000001.1"/>
</dbReference>
<organism evidence="2 3">
    <name type="scientific">Lutimonas vermicola</name>
    <dbReference type="NCBI Taxonomy" id="414288"/>
    <lineage>
        <taxon>Bacteria</taxon>
        <taxon>Pseudomonadati</taxon>
        <taxon>Bacteroidota</taxon>
        <taxon>Flavobacteriia</taxon>
        <taxon>Flavobacteriales</taxon>
        <taxon>Flavobacteriaceae</taxon>
        <taxon>Lutimonas</taxon>
    </lineage>
</organism>
<dbReference type="InterPro" id="IPR021301">
    <property type="entry name" value="DUF2779"/>
</dbReference>
<protein>
    <submittedName>
        <fullName evidence="2">DUF2779 domain-containing protein</fullName>
    </submittedName>
</protein>
<evidence type="ECO:0000313" key="3">
    <source>
        <dbReference type="Proteomes" id="UP001474120"/>
    </source>
</evidence>
<comment type="caution">
    <text evidence="2">The sequence shown here is derived from an EMBL/GenBank/DDBJ whole genome shotgun (WGS) entry which is preliminary data.</text>
</comment>
<keyword evidence="3" id="KW-1185">Reference proteome</keyword>
<accession>A0ABU9KXB8</accession>
<sequence length="657" mass="75750">MKRTLRCLTKSRFKLGLECPNKLYYTRKKEYANQKNEDPFLKALAEGGFQVEELARMHYPDGVLIEGNDGDYHDLQKRTQELLQRDKVTIFEAAFLIDGLFIRTDILVKKGNDIELIEVKSKSYDPFDENLFIGKKGGMVKPWKPYLFDVAFQKHVIQLCYPDWSITAFLMMANKRKTASIDGLNQLFRITKTAQNRTGIDKRVDSLDEIGDSVLGTISIDGILDGIYNNKFKYHDSLTFLESINELNKAYQNDVYFNWPTSFSTCKACEFKSSPEDDEKGLKSGFKECFTKQHQWGKNEFAKPNTFDIWDFRKGGALLDEGILFKEDLTTENIGYIEQAGQLSRTERQWIQIEKDLDNDASSFIDTDGLQQEIGSWNFPLHFIDFETSTVALPFNKGRHPYEQIAFQFSHHIYHEDGTIEHASEYINDQAGVFPNFDFLRALKKVLSKDQGTIFRYATHENTILNAIYTQLSTSQEADKDALMAFIQEISHSKKDSANVWRGERDMVDLLVVIKKYYYNPHTKGSNSIKAVLPAVLHSSSFLQDKYANPIGNINISSKNFKDDHVWLRTENNKVVNPYKMLPKVFDNWTEEEIEMSLSEIEDIDNGGAALTAYGKLQYTDMSAEERKELSSALLKYCELDTLAMVMIYEYFKKLIE</sequence>
<dbReference type="EMBL" id="JBCDNA010000001">
    <property type="protein sequence ID" value="MEL4454838.1"/>
    <property type="molecule type" value="Genomic_DNA"/>
</dbReference>
<dbReference type="Pfam" id="PF11074">
    <property type="entry name" value="DUF2779"/>
    <property type="match status" value="1"/>
</dbReference>
<proteinExistence type="predicted"/>
<evidence type="ECO:0000313" key="2">
    <source>
        <dbReference type="EMBL" id="MEL4454838.1"/>
    </source>
</evidence>
<gene>
    <name evidence="2" type="ORF">AABB81_02955</name>
</gene>
<reference evidence="2 3" key="1">
    <citation type="submission" date="2024-04" db="EMBL/GenBank/DDBJ databases">
        <title>whole genome sequencing of Lutimonas vermicola strain IMCC1616.</title>
        <authorList>
            <person name="Bae S.S."/>
        </authorList>
    </citation>
    <scope>NUCLEOTIDE SEQUENCE [LARGE SCALE GENOMIC DNA]</scope>
    <source>
        <strain evidence="2 3">IMCC1616</strain>
    </source>
</reference>
<dbReference type="Proteomes" id="UP001474120">
    <property type="component" value="Unassembled WGS sequence"/>
</dbReference>